<name>A0A8H2XCR4_9AGAM</name>
<evidence type="ECO:0000313" key="2">
    <source>
        <dbReference type="Proteomes" id="UP000663843"/>
    </source>
</evidence>
<evidence type="ECO:0000313" key="1">
    <source>
        <dbReference type="EMBL" id="CAE6423394.1"/>
    </source>
</evidence>
<reference evidence="1" key="1">
    <citation type="submission" date="2021-01" db="EMBL/GenBank/DDBJ databases">
        <authorList>
            <person name="Kaushik A."/>
        </authorList>
    </citation>
    <scope>NUCLEOTIDE SEQUENCE</scope>
    <source>
        <strain evidence="1">AG2-2IIIB</strain>
    </source>
</reference>
<organism evidence="1 2">
    <name type="scientific">Rhizoctonia solani</name>
    <dbReference type="NCBI Taxonomy" id="456999"/>
    <lineage>
        <taxon>Eukaryota</taxon>
        <taxon>Fungi</taxon>
        <taxon>Dikarya</taxon>
        <taxon>Basidiomycota</taxon>
        <taxon>Agaricomycotina</taxon>
        <taxon>Agaricomycetes</taxon>
        <taxon>Cantharellales</taxon>
        <taxon>Ceratobasidiaceae</taxon>
        <taxon>Rhizoctonia</taxon>
    </lineage>
</organism>
<sequence>MKPGLLGGRPARDFSPSFRSLDPPEWLFCVPLNTPCRRDLWPYFSMHLLLQTHQNILIQFGMADFRSYIHVL</sequence>
<comment type="caution">
    <text evidence="1">The sequence shown here is derived from an EMBL/GenBank/DDBJ whole genome shotgun (WGS) entry which is preliminary data.</text>
</comment>
<dbReference type="AlphaFoldDB" id="A0A8H2XCR4"/>
<gene>
    <name evidence="1" type="ORF">RDB_LOCUS55729</name>
</gene>
<dbReference type="Proteomes" id="UP000663843">
    <property type="component" value="Unassembled WGS sequence"/>
</dbReference>
<dbReference type="EMBL" id="CAJMWT010001864">
    <property type="protein sequence ID" value="CAE6423394.1"/>
    <property type="molecule type" value="Genomic_DNA"/>
</dbReference>
<protein>
    <submittedName>
        <fullName evidence="1">Uncharacterized protein</fullName>
    </submittedName>
</protein>
<proteinExistence type="predicted"/>
<accession>A0A8H2XCR4</accession>